<keyword evidence="6 10" id="KW-0547">Nucleotide-binding</keyword>
<evidence type="ECO:0000256" key="1">
    <source>
        <dbReference type="ARBA" id="ARBA00001936"/>
    </source>
</evidence>
<dbReference type="InterPro" id="IPR017441">
    <property type="entry name" value="Protein_kinase_ATP_BS"/>
</dbReference>
<feature type="compositionally biased region" description="Acidic residues" evidence="11">
    <location>
        <begin position="674"/>
        <end position="683"/>
    </location>
</feature>
<evidence type="ECO:0000256" key="2">
    <source>
        <dbReference type="ARBA" id="ARBA00008593"/>
    </source>
</evidence>
<dbReference type="InterPro" id="IPR000719">
    <property type="entry name" value="Prot_kinase_dom"/>
</dbReference>
<dbReference type="GO" id="GO:0030447">
    <property type="term" value="P:filamentous growth"/>
    <property type="evidence" value="ECO:0007669"/>
    <property type="project" value="UniProtKB-ARBA"/>
</dbReference>
<dbReference type="Pfam" id="PF03828">
    <property type="entry name" value="PAP_assoc"/>
    <property type="match status" value="1"/>
</dbReference>
<feature type="compositionally biased region" description="Low complexity" evidence="11">
    <location>
        <begin position="745"/>
        <end position="756"/>
    </location>
</feature>
<dbReference type="GO" id="GO:0005524">
    <property type="term" value="F:ATP binding"/>
    <property type="evidence" value="ECO:0007669"/>
    <property type="project" value="UniProtKB-UniRule"/>
</dbReference>
<comment type="similarity">
    <text evidence="2">Belongs to the DNA polymerase type-B-like family.</text>
</comment>
<dbReference type="PANTHER" id="PTHR23092">
    <property type="entry name" value="POLY(A) RNA POLYMERASE"/>
    <property type="match status" value="1"/>
</dbReference>
<evidence type="ECO:0000256" key="11">
    <source>
        <dbReference type="SAM" id="MobiDB-lite"/>
    </source>
</evidence>
<keyword evidence="8" id="KW-0460">Magnesium</keyword>
<evidence type="ECO:0000256" key="10">
    <source>
        <dbReference type="PROSITE-ProRule" id="PRU10141"/>
    </source>
</evidence>
<reference evidence="13 14" key="1">
    <citation type="submission" date="2017-12" db="EMBL/GenBank/DDBJ databases">
        <title>Genome Sequence of the Amphotericin B-resistant Candida duobushaemulonii strain, B09383.</title>
        <authorList>
            <person name="Chow N.A."/>
            <person name="Gade L."/>
            <person name="Batra D."/>
            <person name="Rowe L.A."/>
            <person name="Loparev V.N."/>
            <person name="Litvintseva A.P."/>
        </authorList>
    </citation>
    <scope>NUCLEOTIDE SEQUENCE [LARGE SCALE GENOMIC DNA]</scope>
    <source>
        <strain evidence="13 14">B09383</strain>
    </source>
</reference>
<feature type="domain" description="Protein kinase" evidence="12">
    <location>
        <begin position="146"/>
        <end position="537"/>
    </location>
</feature>
<dbReference type="InterPro" id="IPR043519">
    <property type="entry name" value="NT_sf"/>
</dbReference>
<dbReference type="Gene3D" id="3.30.460.10">
    <property type="entry name" value="Beta Polymerase, domain 2"/>
    <property type="match status" value="1"/>
</dbReference>
<evidence type="ECO:0000313" key="14">
    <source>
        <dbReference type="Proteomes" id="UP000244406"/>
    </source>
</evidence>
<evidence type="ECO:0000313" key="13">
    <source>
        <dbReference type="EMBL" id="PVH17026.1"/>
    </source>
</evidence>
<dbReference type="SUPFAM" id="SSF81631">
    <property type="entry name" value="PAP/OAS1 substrate-binding domain"/>
    <property type="match status" value="1"/>
</dbReference>
<organism evidence="13 14">
    <name type="scientific">Candidozyma duobushaemuli</name>
    <dbReference type="NCBI Taxonomy" id="1231522"/>
    <lineage>
        <taxon>Eukaryota</taxon>
        <taxon>Fungi</taxon>
        <taxon>Dikarya</taxon>
        <taxon>Ascomycota</taxon>
        <taxon>Saccharomycotina</taxon>
        <taxon>Pichiomycetes</taxon>
        <taxon>Metschnikowiaceae</taxon>
        <taxon>Candidozyma</taxon>
    </lineage>
</organism>
<dbReference type="GO" id="GO:0071037">
    <property type="term" value="P:nuclear polyadenylation-dependent snRNA catabolic process"/>
    <property type="evidence" value="ECO:0007669"/>
    <property type="project" value="UniProtKB-ARBA"/>
</dbReference>
<dbReference type="AlphaFoldDB" id="A0A2V1AHG9"/>
<dbReference type="GO" id="GO:0071038">
    <property type="term" value="P:TRAMP-dependent tRNA surveillance pathway"/>
    <property type="evidence" value="ECO:0007669"/>
    <property type="project" value="UniProtKB-ARBA"/>
</dbReference>
<dbReference type="SUPFAM" id="SSF81301">
    <property type="entry name" value="Nucleotidyltransferase"/>
    <property type="match status" value="1"/>
</dbReference>
<accession>A0A2V1AHG9</accession>
<dbReference type="GO" id="GO:0071035">
    <property type="term" value="P:nuclear polyadenylation-dependent rRNA catabolic process"/>
    <property type="evidence" value="ECO:0007669"/>
    <property type="project" value="UniProtKB-ARBA"/>
</dbReference>
<dbReference type="InterPro" id="IPR045862">
    <property type="entry name" value="Trf4-like"/>
</dbReference>
<evidence type="ECO:0000256" key="9">
    <source>
        <dbReference type="ARBA" id="ARBA00048830"/>
    </source>
</evidence>
<feature type="compositionally biased region" description="Acidic residues" evidence="11">
    <location>
        <begin position="1134"/>
        <end position="1147"/>
    </location>
</feature>
<evidence type="ECO:0000256" key="7">
    <source>
        <dbReference type="ARBA" id="ARBA00022840"/>
    </source>
</evidence>
<dbReference type="GO" id="GO:0071039">
    <property type="term" value="P:nuclear polyadenylation-dependent CUT catabolic process"/>
    <property type="evidence" value="ECO:0007669"/>
    <property type="project" value="UniProtKB-ARBA"/>
</dbReference>
<dbReference type="FunFam" id="1.10.1410.10:FF:000003">
    <property type="entry name" value="non-canonical poly(A) RNA polymerase PAPD7"/>
    <property type="match status" value="1"/>
</dbReference>
<dbReference type="Pfam" id="PF22600">
    <property type="entry name" value="MTPAP-like_central"/>
    <property type="match status" value="1"/>
</dbReference>
<dbReference type="Pfam" id="PF00069">
    <property type="entry name" value="Pkinase"/>
    <property type="match status" value="1"/>
</dbReference>
<dbReference type="Proteomes" id="UP000244406">
    <property type="component" value="Unassembled WGS sequence"/>
</dbReference>
<dbReference type="CDD" id="cd05402">
    <property type="entry name" value="NT_PAP_TUTase"/>
    <property type="match status" value="1"/>
</dbReference>
<evidence type="ECO:0000256" key="8">
    <source>
        <dbReference type="ARBA" id="ARBA00022842"/>
    </source>
</evidence>
<dbReference type="GO" id="GO:0043634">
    <property type="term" value="P:polyadenylation-dependent ncRNA catabolic process"/>
    <property type="evidence" value="ECO:0007669"/>
    <property type="project" value="TreeGrafter"/>
</dbReference>
<feature type="compositionally biased region" description="Basic and acidic residues" evidence="11">
    <location>
        <begin position="724"/>
        <end position="744"/>
    </location>
</feature>
<comment type="caution">
    <text evidence="13">The sequence shown here is derived from an EMBL/GenBank/DDBJ whole genome shotgun (WGS) entry which is preliminary data.</text>
</comment>
<feature type="region of interest" description="Disordered" evidence="11">
    <location>
        <begin position="1129"/>
        <end position="1239"/>
    </location>
</feature>
<dbReference type="EC" id="2.7.7.19" evidence="3"/>
<keyword evidence="14" id="KW-1185">Reference proteome</keyword>
<name>A0A2V1AHG9_9ASCO</name>
<dbReference type="SMART" id="SM00220">
    <property type="entry name" value="S_TKc"/>
    <property type="match status" value="1"/>
</dbReference>
<dbReference type="GO" id="GO:0005730">
    <property type="term" value="C:nucleolus"/>
    <property type="evidence" value="ECO:0007669"/>
    <property type="project" value="TreeGrafter"/>
</dbReference>
<dbReference type="Gene3D" id="1.10.1410.10">
    <property type="match status" value="1"/>
</dbReference>
<gene>
    <name evidence="13" type="ORF">CXQ87_004585</name>
</gene>
<dbReference type="GO" id="GO:0071042">
    <property type="term" value="P:nuclear polyadenylation-dependent mRNA catabolic process"/>
    <property type="evidence" value="ECO:0007669"/>
    <property type="project" value="UniProtKB-ARBA"/>
</dbReference>
<feature type="compositionally biased region" description="Basic residues" evidence="11">
    <location>
        <begin position="648"/>
        <end position="659"/>
    </location>
</feature>
<dbReference type="GO" id="GO:0046872">
    <property type="term" value="F:metal ion binding"/>
    <property type="evidence" value="ECO:0007669"/>
    <property type="project" value="UniProtKB-KW"/>
</dbReference>
<dbReference type="InterPro" id="IPR054708">
    <property type="entry name" value="MTPAP-like_central"/>
</dbReference>
<dbReference type="GO" id="GO:1990817">
    <property type="term" value="F:poly(A) RNA polymerase activity"/>
    <property type="evidence" value="ECO:0007669"/>
    <property type="project" value="UniProtKB-EC"/>
</dbReference>
<dbReference type="Gene3D" id="1.10.510.10">
    <property type="entry name" value="Transferase(Phosphotransferase) domain 1"/>
    <property type="match status" value="1"/>
</dbReference>
<dbReference type="Gene3D" id="3.30.200.20">
    <property type="entry name" value="Phosphorylase Kinase, domain 1"/>
    <property type="match status" value="1"/>
</dbReference>
<dbReference type="GeneID" id="37004584"/>
<evidence type="ECO:0000256" key="6">
    <source>
        <dbReference type="ARBA" id="ARBA00022741"/>
    </source>
</evidence>
<dbReference type="GO" id="GO:0034475">
    <property type="term" value="P:U4 snRNA 3'-end processing"/>
    <property type="evidence" value="ECO:0007669"/>
    <property type="project" value="UniProtKB-ARBA"/>
</dbReference>
<keyword evidence="4" id="KW-0808">Transferase</keyword>
<feature type="compositionally biased region" description="Low complexity" evidence="11">
    <location>
        <begin position="1172"/>
        <end position="1182"/>
    </location>
</feature>
<dbReference type="PROSITE" id="PS50011">
    <property type="entry name" value="PROTEIN_KINASE_DOM"/>
    <property type="match status" value="1"/>
</dbReference>
<evidence type="ECO:0000256" key="5">
    <source>
        <dbReference type="ARBA" id="ARBA00022723"/>
    </source>
</evidence>
<evidence type="ECO:0000259" key="12">
    <source>
        <dbReference type="PROSITE" id="PS50011"/>
    </source>
</evidence>
<dbReference type="VEuPathDB" id="FungiDB:CXQ87_004585"/>
<dbReference type="GO" id="GO:0031499">
    <property type="term" value="C:TRAMP complex"/>
    <property type="evidence" value="ECO:0007669"/>
    <property type="project" value="TreeGrafter"/>
</dbReference>
<feature type="binding site" evidence="10">
    <location>
        <position position="178"/>
    </location>
    <ligand>
        <name>ATP</name>
        <dbReference type="ChEBI" id="CHEBI:30616"/>
    </ligand>
</feature>
<comment type="catalytic activity">
    <reaction evidence="9">
        <text>RNA(n) + ATP = RNA(n)-3'-adenine ribonucleotide + diphosphate</text>
        <dbReference type="Rhea" id="RHEA:11332"/>
        <dbReference type="Rhea" id="RHEA-COMP:14527"/>
        <dbReference type="Rhea" id="RHEA-COMP:17347"/>
        <dbReference type="ChEBI" id="CHEBI:30616"/>
        <dbReference type="ChEBI" id="CHEBI:33019"/>
        <dbReference type="ChEBI" id="CHEBI:140395"/>
        <dbReference type="ChEBI" id="CHEBI:173115"/>
        <dbReference type="EC" id="2.7.7.19"/>
    </reaction>
</comment>
<dbReference type="PROSITE" id="PS00107">
    <property type="entry name" value="PROTEIN_KINASE_ATP"/>
    <property type="match status" value="1"/>
</dbReference>
<comment type="cofactor">
    <cofactor evidence="1">
        <name>Mn(2+)</name>
        <dbReference type="ChEBI" id="CHEBI:29035"/>
    </cofactor>
</comment>
<dbReference type="GO" id="GO:0071044">
    <property type="term" value="P:histone mRNA catabolic process"/>
    <property type="evidence" value="ECO:0007669"/>
    <property type="project" value="UniProtKB-ARBA"/>
</dbReference>
<protein>
    <recommendedName>
        <fullName evidence="3">polynucleotide adenylyltransferase</fullName>
        <ecNumber evidence="3">2.7.7.19</ecNumber>
    </recommendedName>
</protein>
<keyword evidence="5" id="KW-0479">Metal-binding</keyword>
<dbReference type="InterPro" id="IPR002058">
    <property type="entry name" value="PAP_assoc"/>
</dbReference>
<dbReference type="EMBL" id="PKFP01000006">
    <property type="protein sequence ID" value="PVH17026.1"/>
    <property type="molecule type" value="Genomic_DNA"/>
</dbReference>
<dbReference type="GO" id="GO:0003729">
    <property type="term" value="F:mRNA binding"/>
    <property type="evidence" value="ECO:0007669"/>
    <property type="project" value="TreeGrafter"/>
</dbReference>
<dbReference type="SUPFAM" id="SSF56112">
    <property type="entry name" value="Protein kinase-like (PK-like)"/>
    <property type="match status" value="1"/>
</dbReference>
<proteinExistence type="inferred from homology"/>
<sequence>MSIVPYDHTQEIVFHDPKNRILVLHDNQDNSIQLLTSTQAENEYPLTLYKPVDRNGSYSNMCPHCGSLLGEFQNPPGNARRNSADILRDESLVMNPHDVVPAGFMHDDYFKMLSKLSYGHVLGDTGSSDLPEDIFNQGYFDRFFQKIPPYVLGSGAHAQVYKVMHVLKDVQLGVYAVKRINVGDHSVYVDQVLNEVLILYELSVKGANENNLIRYNHVWMELGDLKDSETFYLSDKEGYRQKSGKVPYVFILQQYCGGGHLENLIIKNFQREQHMTAKEKVEAERQRRRRRHSAEQWLNEFEIWKYFRDIAKGVHYLHSHGILHRDLKPSNCLLESSYDPDACIQTVFASLPELDEYAAAMPKVLVSDFGEGKFIDKQFLADQSIRIEDDLSESRGNTGTIEFTDPRLWTYAKSSLKARRGQKLANSFSYNSDIYSLGMILCYLCTGAIPFTEKLRDPTDPEQIRKDISKWYQNLTPDSFHAWFSDRVSNTMSVSEAAEDFEILIYMALKGGEEPLEVTSRTILDYLDSMKWKHFLFKNRKVSEVTRDDVSLDEENVVDLQKELKPVKVPPPPSFVKPVAFNLAQILLSEYSHDYVKLSRSVKLINLLCLAMVALDIDPKIYWPSFYACVAHCIMGSKRGKDVQPLVTRKRQRKLKKKRYEAPDAMGEGNYDVLDVEEDEPEKSDDIILVDSDDERGSDGDIVVVSDGEGEDEKPEGVSKSLPKKPESKKPETPNGKPENDIVKGSDFIEFGFSSSESEHDDEGHYSDDGILSDDNSGTHHVSLQSKSAFPWVKGHDHSKQKEIVDWLTLEIKDFVNYISPSSQEITNRNTLVNNLKKKISEFWPKTQAHVFGSCATDLYLPGSDIDMVIISTTGDYEQRQRLYSLASHLRKNQLAKNIEVIATAKVPIIKFVDPTFNIHVDISFERSNGLDAARRIRRWLDLTPGLRELVLIIKQFLRSRKLNNVHVGGLGGYATIIMVYHFLKLHPRVSTGNISAMDNLGTLLIEFFELYGRNFSYDDLIIAINCDDDTPKYLLKSRHPALTTGRGVFSIIIQDPSDPLNNITRSSYNLRDIKKAFGGAYQLLVDKCYELNGASYRNRINQSILGDIIKYRGKDRDFNDDRHKVANHALIEHEEDEEDDESDGADGNDKYYFSDMTSESDEEPPRKKAKAAPAEPPANGKPELKVVKQAAQSIPDKAPNGPKASVAELMSVNDSEGDDNKGEAGEEDDAKEYNKYVKREYWKSKGLETSI</sequence>
<dbReference type="GO" id="GO:0071036">
    <property type="term" value="P:nuclear polyadenylation-dependent snoRNA catabolic process"/>
    <property type="evidence" value="ECO:0007669"/>
    <property type="project" value="UniProtKB-ARBA"/>
</dbReference>
<keyword evidence="7 10" id="KW-0067">ATP-binding</keyword>
<feature type="region of interest" description="Disordered" evidence="11">
    <location>
        <begin position="645"/>
        <end position="780"/>
    </location>
</feature>
<dbReference type="PROSITE" id="PS00108">
    <property type="entry name" value="PROTEIN_KINASE_ST"/>
    <property type="match status" value="1"/>
</dbReference>
<dbReference type="FunFam" id="3.30.460.10:FF:000006">
    <property type="entry name" value="non-canonical poly(A) RNA polymerase PAPD5"/>
    <property type="match status" value="1"/>
</dbReference>
<dbReference type="InterPro" id="IPR008271">
    <property type="entry name" value="Ser/Thr_kinase_AS"/>
</dbReference>
<dbReference type="GO" id="GO:0071051">
    <property type="term" value="P:poly(A)-dependent snoRNA 3'-end processing"/>
    <property type="evidence" value="ECO:0007669"/>
    <property type="project" value="UniProtKB-ARBA"/>
</dbReference>
<dbReference type="CDD" id="cd00180">
    <property type="entry name" value="PKc"/>
    <property type="match status" value="1"/>
</dbReference>
<dbReference type="GO" id="GO:0004672">
    <property type="term" value="F:protein kinase activity"/>
    <property type="evidence" value="ECO:0007669"/>
    <property type="project" value="InterPro"/>
</dbReference>
<evidence type="ECO:0000256" key="3">
    <source>
        <dbReference type="ARBA" id="ARBA00012388"/>
    </source>
</evidence>
<dbReference type="RefSeq" id="XP_025337966.1">
    <property type="nucleotide sequence ID" value="XM_025483023.1"/>
</dbReference>
<evidence type="ECO:0000256" key="4">
    <source>
        <dbReference type="ARBA" id="ARBA00022679"/>
    </source>
</evidence>
<dbReference type="InterPro" id="IPR011009">
    <property type="entry name" value="Kinase-like_dom_sf"/>
</dbReference>
<dbReference type="PANTHER" id="PTHR23092:SF15">
    <property type="entry name" value="INACTIVE NON-CANONICAL POLY(A) RNA POLYMERASE PROTEIN TRF4-2-RELATED"/>
    <property type="match status" value="1"/>
</dbReference>